<dbReference type="NCBIfam" id="TIGR00291">
    <property type="entry name" value="RNA_SBDS"/>
    <property type="match status" value="1"/>
</dbReference>
<sequence>MSEFTTVKYKDKKTTFEILCKPSTVLKYREGEIGIDKVLFADTVFKNYSKGEKPLKSELLDAFGTDNESQVIKTILDKGEYNLSTAERKEKVEKKRKEMVSYIHKYYTDPRTKTTHPVTRIESALSEIKLNIDPDTPAELQVNKIYSTLIEKLPLKKSEVEATVTIKHAFLGQTNAVIQKFCKIQRDNYTNEGREMLVTMVPGDYDVFTQELHKITKGDYEINITGAGAMMASTDEPATQKGKGGRGGKGKKK</sequence>
<evidence type="ECO:0000259" key="4">
    <source>
        <dbReference type="Pfam" id="PF09377"/>
    </source>
</evidence>
<gene>
    <name evidence="5" type="ORF">AKO1_011049</name>
</gene>
<evidence type="ECO:0000313" key="5">
    <source>
        <dbReference type="EMBL" id="KAL0480397.1"/>
    </source>
</evidence>
<dbReference type="PANTHER" id="PTHR10927:SF4">
    <property type="entry name" value="RIBOSOME MATURATION PROTEIN SDO1 HOMOLOG"/>
    <property type="match status" value="1"/>
</dbReference>
<keyword evidence="6" id="KW-1185">Reference proteome</keyword>
<evidence type="ECO:0000256" key="1">
    <source>
        <dbReference type="ARBA" id="ARBA00007433"/>
    </source>
</evidence>
<dbReference type="InterPro" id="IPR039100">
    <property type="entry name" value="Sdo1/SBDS-like"/>
</dbReference>
<comment type="caution">
    <text evidence="5">The sequence shown here is derived from an EMBL/GenBank/DDBJ whole genome shotgun (WGS) entry which is preliminary data.</text>
</comment>
<feature type="compositionally biased region" description="Basic residues" evidence="2">
    <location>
        <begin position="243"/>
        <end position="253"/>
    </location>
</feature>
<dbReference type="EMBL" id="JAOPGA020000657">
    <property type="protein sequence ID" value="KAL0480397.1"/>
    <property type="molecule type" value="Genomic_DNA"/>
</dbReference>
<organism evidence="5 6">
    <name type="scientific">Acrasis kona</name>
    <dbReference type="NCBI Taxonomy" id="1008807"/>
    <lineage>
        <taxon>Eukaryota</taxon>
        <taxon>Discoba</taxon>
        <taxon>Heterolobosea</taxon>
        <taxon>Tetramitia</taxon>
        <taxon>Eutetramitia</taxon>
        <taxon>Acrasidae</taxon>
        <taxon>Acrasis</taxon>
    </lineage>
</organism>
<evidence type="ECO:0000313" key="6">
    <source>
        <dbReference type="Proteomes" id="UP001431209"/>
    </source>
</evidence>
<dbReference type="Pfam" id="PF09377">
    <property type="entry name" value="SBDS_domain_II"/>
    <property type="match status" value="1"/>
</dbReference>
<dbReference type="InterPro" id="IPR036786">
    <property type="entry name" value="Ribosome_mat_SBDS_N_sf"/>
</dbReference>
<dbReference type="InterPro" id="IPR018978">
    <property type="entry name" value="SDO1/SBDS_central"/>
</dbReference>
<dbReference type="SUPFAM" id="SSF89895">
    <property type="entry name" value="FYSH domain"/>
    <property type="match status" value="1"/>
</dbReference>
<proteinExistence type="inferred from homology"/>
<feature type="domain" description="Ribosome maturation protein SDO1/SBDS central" evidence="4">
    <location>
        <begin position="97"/>
        <end position="156"/>
    </location>
</feature>
<dbReference type="InterPro" id="IPR002140">
    <property type="entry name" value="Sdo1/SBDS"/>
</dbReference>
<dbReference type="SUPFAM" id="SSF109728">
    <property type="entry name" value="Hypothetical protein AF0491, middle domain"/>
    <property type="match status" value="1"/>
</dbReference>
<dbReference type="GO" id="GO:0042256">
    <property type="term" value="P:cytosolic ribosome assembly"/>
    <property type="evidence" value="ECO:0007669"/>
    <property type="project" value="InterPro"/>
</dbReference>
<name>A0AAW2YVV5_9EUKA</name>
<feature type="region of interest" description="Disordered" evidence="2">
    <location>
        <begin position="231"/>
        <end position="253"/>
    </location>
</feature>
<dbReference type="AlphaFoldDB" id="A0AAW2YVV5"/>
<dbReference type="SUPFAM" id="SSF54980">
    <property type="entry name" value="EF-G C-terminal domain-like"/>
    <property type="match status" value="1"/>
</dbReference>
<evidence type="ECO:0000259" key="3">
    <source>
        <dbReference type="Pfam" id="PF01172"/>
    </source>
</evidence>
<evidence type="ECO:0000256" key="2">
    <source>
        <dbReference type="SAM" id="MobiDB-lite"/>
    </source>
</evidence>
<dbReference type="InterPro" id="IPR035647">
    <property type="entry name" value="EFG_III/V"/>
</dbReference>
<protein>
    <submittedName>
        <fullName evidence="5">Ribosome maturation protein SDO1</fullName>
    </submittedName>
</protein>
<dbReference type="Gene3D" id="1.10.10.900">
    <property type="entry name" value="SBDS protein C-terminal domain, subdomain 1"/>
    <property type="match status" value="1"/>
</dbReference>
<comment type="similarity">
    <text evidence="1">Belongs to the SDO1/SBDS family.</text>
</comment>
<dbReference type="InterPro" id="IPR019783">
    <property type="entry name" value="SDO1/SBDS_N"/>
</dbReference>
<accession>A0AAW2YVV5</accession>
<dbReference type="InterPro" id="IPR037188">
    <property type="entry name" value="Sdo1/SBDS_central_sf"/>
</dbReference>
<dbReference type="Proteomes" id="UP001431209">
    <property type="component" value="Unassembled WGS sequence"/>
</dbReference>
<dbReference type="Gene3D" id="3.30.70.240">
    <property type="match status" value="1"/>
</dbReference>
<dbReference type="Gene3D" id="3.30.1250.10">
    <property type="entry name" value="Ribosome maturation protein SBDS, N-terminal domain"/>
    <property type="match status" value="1"/>
</dbReference>
<reference evidence="5 6" key="1">
    <citation type="submission" date="2024-03" db="EMBL/GenBank/DDBJ databases">
        <title>The Acrasis kona genome and developmental transcriptomes reveal deep origins of eukaryotic multicellular pathways.</title>
        <authorList>
            <person name="Sheikh S."/>
            <person name="Fu C.-J."/>
            <person name="Brown M.W."/>
            <person name="Baldauf S.L."/>
        </authorList>
    </citation>
    <scope>NUCLEOTIDE SEQUENCE [LARGE SCALE GENOMIC DNA]</scope>
    <source>
        <strain evidence="5 6">ATCC MYA-3509</strain>
    </source>
</reference>
<dbReference type="PANTHER" id="PTHR10927">
    <property type="entry name" value="RIBOSOME MATURATION PROTEIN SBDS"/>
    <property type="match status" value="1"/>
</dbReference>
<dbReference type="Pfam" id="PF01172">
    <property type="entry name" value="SBDS_N"/>
    <property type="match status" value="1"/>
</dbReference>
<feature type="domain" description="Ribosome maturation protein SDO1/SBDS N-terminal" evidence="3">
    <location>
        <begin position="5"/>
        <end position="89"/>
    </location>
</feature>